<proteinExistence type="predicted"/>
<accession>A0A183K944</accession>
<reference evidence="1" key="1">
    <citation type="submission" date="2016-06" db="UniProtKB">
        <authorList>
            <consortium name="WormBaseParasite"/>
        </authorList>
    </citation>
    <scope>IDENTIFICATION</scope>
</reference>
<dbReference type="AlphaFoldDB" id="A0A183K944"/>
<evidence type="ECO:0000313" key="1">
    <source>
        <dbReference type="WBParaSite" id="SCUD_0001152501-mRNA-1"/>
    </source>
</evidence>
<organism evidence="1">
    <name type="scientific">Schistosoma curassoni</name>
    <dbReference type="NCBI Taxonomy" id="6186"/>
    <lineage>
        <taxon>Eukaryota</taxon>
        <taxon>Metazoa</taxon>
        <taxon>Spiralia</taxon>
        <taxon>Lophotrochozoa</taxon>
        <taxon>Platyhelminthes</taxon>
        <taxon>Trematoda</taxon>
        <taxon>Digenea</taxon>
        <taxon>Strigeidida</taxon>
        <taxon>Schistosomatoidea</taxon>
        <taxon>Schistosomatidae</taxon>
        <taxon>Schistosoma</taxon>
    </lineage>
</organism>
<dbReference type="WBParaSite" id="SCUD_0001152501-mRNA-1">
    <property type="protein sequence ID" value="SCUD_0001152501-mRNA-1"/>
    <property type="gene ID" value="SCUD_0001152501"/>
</dbReference>
<name>A0A183K944_9TREM</name>
<sequence>CDKLTALTLGAGIRLDESTTFEHVIFDCKVEALDNIIPGNDDDDDDIEVGVVVDVDDNDLEVIPKLVHNEDLTWFLLLPKGNERLLIAPEKFLLLHDEDNDDDDADEIFDDLR</sequence>
<protein>
    <submittedName>
        <fullName evidence="1">Large ribosomal RNA subunit accumulation protein YceD</fullName>
    </submittedName>
</protein>